<feature type="non-terminal residue" evidence="1">
    <location>
        <position position="1"/>
    </location>
</feature>
<keyword evidence="2" id="KW-1185">Reference proteome</keyword>
<dbReference type="EMBL" id="JASPKZ010007539">
    <property type="protein sequence ID" value="KAJ9583712.1"/>
    <property type="molecule type" value="Genomic_DNA"/>
</dbReference>
<protein>
    <submittedName>
        <fullName evidence="1">Uncharacterized protein</fullName>
    </submittedName>
</protein>
<sequence length="68" mass="8093">TGQYIGRGYQIPMRIINFREDHFREQISALNKQIQEIKTNQCLNKDIFQKCFSKYPGQEGMDPRDILE</sequence>
<evidence type="ECO:0000313" key="2">
    <source>
        <dbReference type="Proteomes" id="UP001233999"/>
    </source>
</evidence>
<dbReference type="Proteomes" id="UP001233999">
    <property type="component" value="Unassembled WGS sequence"/>
</dbReference>
<dbReference type="AlphaFoldDB" id="A0AAD7ZPA3"/>
<proteinExistence type="predicted"/>
<reference evidence="1" key="2">
    <citation type="submission" date="2023-05" db="EMBL/GenBank/DDBJ databases">
        <authorList>
            <person name="Fouks B."/>
        </authorList>
    </citation>
    <scope>NUCLEOTIDE SEQUENCE</scope>
    <source>
        <strain evidence="1">Stay&amp;Tobe</strain>
        <tissue evidence="1">Testes</tissue>
    </source>
</reference>
<accession>A0AAD7ZPA3</accession>
<feature type="non-terminal residue" evidence="1">
    <location>
        <position position="68"/>
    </location>
</feature>
<organism evidence="1 2">
    <name type="scientific">Diploptera punctata</name>
    <name type="common">Pacific beetle cockroach</name>
    <dbReference type="NCBI Taxonomy" id="6984"/>
    <lineage>
        <taxon>Eukaryota</taxon>
        <taxon>Metazoa</taxon>
        <taxon>Ecdysozoa</taxon>
        <taxon>Arthropoda</taxon>
        <taxon>Hexapoda</taxon>
        <taxon>Insecta</taxon>
        <taxon>Pterygota</taxon>
        <taxon>Neoptera</taxon>
        <taxon>Polyneoptera</taxon>
        <taxon>Dictyoptera</taxon>
        <taxon>Blattodea</taxon>
        <taxon>Blaberoidea</taxon>
        <taxon>Blaberidae</taxon>
        <taxon>Diplopterinae</taxon>
        <taxon>Diploptera</taxon>
    </lineage>
</organism>
<gene>
    <name evidence="1" type="ORF">L9F63_021933</name>
</gene>
<comment type="caution">
    <text evidence="1">The sequence shown here is derived from an EMBL/GenBank/DDBJ whole genome shotgun (WGS) entry which is preliminary data.</text>
</comment>
<name>A0AAD7ZPA3_DIPPU</name>
<evidence type="ECO:0000313" key="1">
    <source>
        <dbReference type="EMBL" id="KAJ9583712.1"/>
    </source>
</evidence>
<reference evidence="1" key="1">
    <citation type="journal article" date="2023" name="IScience">
        <title>Live-bearing cockroach genome reveals convergent evolutionary mechanisms linked to viviparity in insects and beyond.</title>
        <authorList>
            <person name="Fouks B."/>
            <person name="Harrison M.C."/>
            <person name="Mikhailova A.A."/>
            <person name="Marchal E."/>
            <person name="English S."/>
            <person name="Carruthers M."/>
            <person name="Jennings E.C."/>
            <person name="Chiamaka E.L."/>
            <person name="Frigard R.A."/>
            <person name="Pippel M."/>
            <person name="Attardo G.M."/>
            <person name="Benoit J.B."/>
            <person name="Bornberg-Bauer E."/>
            <person name="Tobe S.S."/>
        </authorList>
    </citation>
    <scope>NUCLEOTIDE SEQUENCE</scope>
    <source>
        <strain evidence="1">Stay&amp;Tobe</strain>
    </source>
</reference>